<dbReference type="GO" id="GO:0045087">
    <property type="term" value="P:innate immune response"/>
    <property type="evidence" value="ECO:0007669"/>
    <property type="project" value="UniProtKB-KW"/>
</dbReference>
<keyword evidence="3" id="KW-0964">Secreted</keyword>
<evidence type="ECO:0000256" key="9">
    <source>
        <dbReference type="SAM" id="SignalP"/>
    </source>
</evidence>
<feature type="domain" description="Attacin C-terminal" evidence="10">
    <location>
        <begin position="56"/>
        <end position="113"/>
    </location>
</feature>
<gene>
    <name evidence="11" type="primary">Prolixicin1</name>
</gene>
<keyword evidence="5" id="KW-0399">Innate immunity</keyword>
<evidence type="ECO:0000256" key="6">
    <source>
        <dbReference type="ARBA" id="ARBA00022859"/>
    </source>
</evidence>
<evidence type="ECO:0000256" key="2">
    <source>
        <dbReference type="ARBA" id="ARBA00007550"/>
    </source>
</evidence>
<dbReference type="GO" id="GO:0042742">
    <property type="term" value="P:defense response to bacterium"/>
    <property type="evidence" value="ECO:0007669"/>
    <property type="project" value="UniProtKB-KW"/>
</dbReference>
<reference evidence="11" key="1">
    <citation type="journal article" date="2017" name="PLoS ONE">
        <title>Caste-, sex-, and age-dependent expression of immune-related genes in a Japanese subterranean termite, Reticulitermes speratus.</title>
        <authorList>
            <person name="Mitaka Y."/>
            <person name="Kobayashi K."/>
            <person name="Matsuura K."/>
        </authorList>
    </citation>
    <scope>NUCLEOTIDE SEQUENCE</scope>
    <source>
        <tissue evidence="11">Whole body</tissue>
    </source>
</reference>
<evidence type="ECO:0000256" key="3">
    <source>
        <dbReference type="ARBA" id="ARBA00022525"/>
    </source>
</evidence>
<dbReference type="Pfam" id="PF03769">
    <property type="entry name" value="Attacin_C"/>
    <property type="match status" value="1"/>
</dbReference>
<sequence length="114" mass="12699">MKLSSVFILCVYVLFCATSDVTYGQPTRNDERVRRSPIPDPQAPNPQGRGNVGVDVHRERGVGTVVRGTAEGNIYRSPNGNTRLDAQGHWSRVYDGPARGQRDYGAGIRFSHRW</sequence>
<comment type="similarity">
    <text evidence="2">Belongs to the attacin/sarcotoxin-2 family.</text>
</comment>
<evidence type="ECO:0000256" key="8">
    <source>
        <dbReference type="SAM" id="MobiDB-lite"/>
    </source>
</evidence>
<keyword evidence="6" id="KW-0391">Immunity</keyword>
<keyword evidence="4" id="KW-0929">Antimicrobial</keyword>
<evidence type="ECO:0000256" key="7">
    <source>
        <dbReference type="ARBA" id="ARBA00023022"/>
    </source>
</evidence>
<dbReference type="AlphaFoldDB" id="A0A1V1G1J1"/>
<feature type="chain" id="PRO_5013387498" evidence="9">
    <location>
        <begin position="25"/>
        <end position="114"/>
    </location>
</feature>
<feature type="signal peptide" evidence="9">
    <location>
        <begin position="1"/>
        <end position="24"/>
    </location>
</feature>
<comment type="subcellular location">
    <subcellularLocation>
        <location evidence="1">Secreted</location>
    </subcellularLocation>
</comment>
<protein>
    <submittedName>
        <fullName evidence="11">Putative prolixicin antimicrobial protein 1</fullName>
    </submittedName>
</protein>
<evidence type="ECO:0000313" key="11">
    <source>
        <dbReference type="EMBL" id="BAX07447.1"/>
    </source>
</evidence>
<dbReference type="InterPro" id="IPR005521">
    <property type="entry name" value="Attacin_C"/>
</dbReference>
<keyword evidence="7" id="KW-0044">Antibiotic</keyword>
<evidence type="ECO:0000256" key="5">
    <source>
        <dbReference type="ARBA" id="ARBA00022588"/>
    </source>
</evidence>
<evidence type="ECO:0000259" key="10">
    <source>
        <dbReference type="Pfam" id="PF03769"/>
    </source>
</evidence>
<evidence type="ECO:0000256" key="4">
    <source>
        <dbReference type="ARBA" id="ARBA00022529"/>
    </source>
</evidence>
<keyword evidence="9" id="KW-0732">Signal</keyword>
<dbReference type="EMBL" id="FX985434">
    <property type="protein sequence ID" value="BAX07447.1"/>
    <property type="molecule type" value="mRNA"/>
</dbReference>
<name>A0A1V1G1J1_9NEOP</name>
<feature type="region of interest" description="Disordered" evidence="8">
    <location>
        <begin position="23"/>
        <end position="88"/>
    </location>
</feature>
<evidence type="ECO:0000256" key="1">
    <source>
        <dbReference type="ARBA" id="ARBA00004613"/>
    </source>
</evidence>
<proteinExistence type="evidence at transcript level"/>
<organism evidence="11">
    <name type="scientific">Reticulitermes speratus</name>
    <dbReference type="NCBI Taxonomy" id="60591"/>
    <lineage>
        <taxon>Eukaryota</taxon>
        <taxon>Metazoa</taxon>
        <taxon>Ecdysozoa</taxon>
        <taxon>Arthropoda</taxon>
        <taxon>Hexapoda</taxon>
        <taxon>Insecta</taxon>
        <taxon>Pterygota</taxon>
        <taxon>Neoptera</taxon>
        <taxon>Polyneoptera</taxon>
        <taxon>Dictyoptera</taxon>
        <taxon>Blattodea</taxon>
        <taxon>Blattoidea</taxon>
        <taxon>Termitoidae</taxon>
        <taxon>Rhinotermitidae</taxon>
        <taxon>Reticulitermes</taxon>
        <taxon>Frontotermes</taxon>
    </lineage>
</organism>
<dbReference type="GO" id="GO:0005576">
    <property type="term" value="C:extracellular region"/>
    <property type="evidence" value="ECO:0007669"/>
    <property type="project" value="UniProtKB-SubCell"/>
</dbReference>
<accession>A0A1V1G1J1</accession>